<keyword evidence="10" id="KW-1006">Bacterial flagellum protein export</keyword>
<evidence type="ECO:0000256" key="4">
    <source>
        <dbReference type="ARBA" id="ARBA00022448"/>
    </source>
</evidence>
<keyword evidence="12" id="KW-0282">Flagellum</keyword>
<keyword evidence="5" id="KW-1003">Cell membrane</keyword>
<evidence type="ECO:0000313" key="13">
    <source>
        <dbReference type="Proteomes" id="UP000217785"/>
    </source>
</evidence>
<keyword evidence="9" id="KW-0472">Membrane</keyword>
<feature type="coiled-coil region" evidence="11">
    <location>
        <begin position="26"/>
        <end position="60"/>
    </location>
</feature>
<dbReference type="GO" id="GO:0044781">
    <property type="term" value="P:bacterial-type flagellum organization"/>
    <property type="evidence" value="ECO:0007669"/>
    <property type="project" value="UniProtKB-KW"/>
</dbReference>
<organism evidence="12 13">
    <name type="scientific">Effusibacillus lacus</name>
    <dbReference type="NCBI Taxonomy" id="1348429"/>
    <lineage>
        <taxon>Bacteria</taxon>
        <taxon>Bacillati</taxon>
        <taxon>Bacillota</taxon>
        <taxon>Bacilli</taxon>
        <taxon>Bacillales</taxon>
        <taxon>Alicyclobacillaceae</taxon>
        <taxon>Effusibacillus</taxon>
    </lineage>
</organism>
<reference evidence="13" key="1">
    <citation type="submission" date="2017-07" db="EMBL/GenBank/DDBJ databases">
        <title>Draft genome sequence of Effusibacillus lacus strain skLN1.</title>
        <authorList>
            <person name="Watanabe M."/>
            <person name="Kojima H."/>
            <person name="Fukui M."/>
        </authorList>
    </citation>
    <scope>NUCLEOTIDE SEQUENCE [LARGE SCALE GENOMIC DNA]</scope>
    <source>
        <strain evidence="13">skLN1</strain>
    </source>
</reference>
<keyword evidence="11" id="KW-0175">Coiled coil</keyword>
<evidence type="ECO:0000256" key="11">
    <source>
        <dbReference type="SAM" id="Coils"/>
    </source>
</evidence>
<keyword evidence="13" id="KW-1185">Reference proteome</keyword>
<dbReference type="Proteomes" id="UP000217785">
    <property type="component" value="Unassembled WGS sequence"/>
</dbReference>
<evidence type="ECO:0000313" key="12">
    <source>
        <dbReference type="EMBL" id="GAX91449.1"/>
    </source>
</evidence>
<evidence type="ECO:0000256" key="2">
    <source>
        <dbReference type="ARBA" id="ARBA00010004"/>
    </source>
</evidence>
<dbReference type="InterPro" id="IPR053716">
    <property type="entry name" value="Flag_assembly_chemotaxis_eff"/>
</dbReference>
<feature type="coiled-coil region" evidence="11">
    <location>
        <begin position="88"/>
        <end position="133"/>
    </location>
</feature>
<dbReference type="GO" id="GO:0009288">
    <property type="term" value="C:bacterial-type flagellum"/>
    <property type="evidence" value="ECO:0007669"/>
    <property type="project" value="InterPro"/>
</dbReference>
<proteinExistence type="inferred from homology"/>
<accession>A0A292YRA3</accession>
<gene>
    <name evidence="12" type="ORF">EFBL_3118</name>
</gene>
<dbReference type="NCBIfam" id="TIGR02473">
    <property type="entry name" value="flagell_FliJ"/>
    <property type="match status" value="1"/>
</dbReference>
<dbReference type="AlphaFoldDB" id="A0A292YRA3"/>
<dbReference type="RefSeq" id="WP_096183248.1">
    <property type="nucleotide sequence ID" value="NZ_BDUF01000095.1"/>
</dbReference>
<dbReference type="InterPro" id="IPR012823">
    <property type="entry name" value="Flagell_FliJ"/>
</dbReference>
<evidence type="ECO:0000256" key="6">
    <source>
        <dbReference type="ARBA" id="ARBA00022500"/>
    </source>
</evidence>
<dbReference type="GO" id="GO:0015031">
    <property type="term" value="P:protein transport"/>
    <property type="evidence" value="ECO:0007669"/>
    <property type="project" value="UniProtKB-KW"/>
</dbReference>
<comment type="similarity">
    <text evidence="2">Belongs to the FliJ family.</text>
</comment>
<evidence type="ECO:0000256" key="7">
    <source>
        <dbReference type="ARBA" id="ARBA00022795"/>
    </source>
</evidence>
<comment type="caution">
    <text evidence="12">The sequence shown here is derived from an EMBL/GenBank/DDBJ whole genome shotgun (WGS) entry which is preliminary data.</text>
</comment>
<dbReference type="Gene3D" id="1.10.287.1700">
    <property type="match status" value="1"/>
</dbReference>
<protein>
    <recommendedName>
        <fullName evidence="3">Flagellar FliJ protein</fullName>
    </recommendedName>
</protein>
<dbReference type="GO" id="GO:0071973">
    <property type="term" value="P:bacterial-type flagellum-dependent cell motility"/>
    <property type="evidence" value="ECO:0007669"/>
    <property type="project" value="InterPro"/>
</dbReference>
<evidence type="ECO:0000256" key="3">
    <source>
        <dbReference type="ARBA" id="ARBA00020392"/>
    </source>
</evidence>
<dbReference type="GO" id="GO:0006935">
    <property type="term" value="P:chemotaxis"/>
    <property type="evidence" value="ECO:0007669"/>
    <property type="project" value="UniProtKB-KW"/>
</dbReference>
<keyword evidence="8" id="KW-0653">Protein transport</keyword>
<dbReference type="Pfam" id="PF02050">
    <property type="entry name" value="FliJ"/>
    <property type="match status" value="1"/>
</dbReference>
<evidence type="ECO:0000256" key="8">
    <source>
        <dbReference type="ARBA" id="ARBA00022927"/>
    </source>
</evidence>
<keyword evidence="12" id="KW-0966">Cell projection</keyword>
<comment type="subcellular location">
    <subcellularLocation>
        <location evidence="1">Cell membrane</location>
        <topology evidence="1">Peripheral membrane protein</topology>
        <orientation evidence="1">Cytoplasmic side</orientation>
    </subcellularLocation>
</comment>
<keyword evidence="12" id="KW-0969">Cilium</keyword>
<keyword evidence="4" id="KW-0813">Transport</keyword>
<evidence type="ECO:0000256" key="1">
    <source>
        <dbReference type="ARBA" id="ARBA00004413"/>
    </source>
</evidence>
<sequence>MSVPIKTIQKINSIKKMLVRQTEWEYSEVKRSLFQAEELLAGLEQELQDALDRFRDKQQEGLTPVELLDWTGWIDTQRMKIRSQVMQCRELEMQAEATRLRLVERQREEETWNNLKEKRLAALNYELQKQEQVELDEIGMQMRRYRGIGR</sequence>
<evidence type="ECO:0000256" key="5">
    <source>
        <dbReference type="ARBA" id="ARBA00022475"/>
    </source>
</evidence>
<evidence type="ECO:0000256" key="10">
    <source>
        <dbReference type="ARBA" id="ARBA00023225"/>
    </source>
</evidence>
<name>A0A292YRA3_9BACL</name>
<dbReference type="EMBL" id="BDUF01000095">
    <property type="protein sequence ID" value="GAX91449.1"/>
    <property type="molecule type" value="Genomic_DNA"/>
</dbReference>
<keyword evidence="6" id="KW-0145">Chemotaxis</keyword>
<keyword evidence="7" id="KW-1005">Bacterial flagellum biogenesis</keyword>
<dbReference type="OrthoDB" id="10002318at2"/>
<evidence type="ECO:0000256" key="9">
    <source>
        <dbReference type="ARBA" id="ARBA00023136"/>
    </source>
</evidence>
<dbReference type="GO" id="GO:0005886">
    <property type="term" value="C:plasma membrane"/>
    <property type="evidence" value="ECO:0007669"/>
    <property type="project" value="UniProtKB-SubCell"/>
</dbReference>